<organism evidence="2 3">
    <name type="scientific">Cinchona calisaya</name>
    <dbReference type="NCBI Taxonomy" id="153742"/>
    <lineage>
        <taxon>Eukaryota</taxon>
        <taxon>Viridiplantae</taxon>
        <taxon>Streptophyta</taxon>
        <taxon>Embryophyta</taxon>
        <taxon>Tracheophyta</taxon>
        <taxon>Spermatophyta</taxon>
        <taxon>Magnoliopsida</taxon>
        <taxon>eudicotyledons</taxon>
        <taxon>Gunneridae</taxon>
        <taxon>Pentapetalae</taxon>
        <taxon>asterids</taxon>
        <taxon>lamiids</taxon>
        <taxon>Gentianales</taxon>
        <taxon>Rubiaceae</taxon>
        <taxon>Cinchonoideae</taxon>
        <taxon>Cinchoneae</taxon>
        <taxon>Cinchona</taxon>
    </lineage>
</organism>
<feature type="compositionally biased region" description="Polar residues" evidence="1">
    <location>
        <begin position="8"/>
        <end position="17"/>
    </location>
</feature>
<dbReference type="InterPro" id="IPR015915">
    <property type="entry name" value="Kelch-typ_b-propeller"/>
</dbReference>
<gene>
    <name evidence="2" type="ORF">ACH5RR_032027</name>
</gene>
<comment type="caution">
    <text evidence="2">The sequence shown here is derived from an EMBL/GenBank/DDBJ whole genome shotgun (WGS) entry which is preliminary data.</text>
</comment>
<dbReference type="InterPro" id="IPR012871">
    <property type="entry name" value="DUF1668_ORYSA"/>
</dbReference>
<evidence type="ECO:0000313" key="2">
    <source>
        <dbReference type="EMBL" id="KAL3506645.1"/>
    </source>
</evidence>
<evidence type="ECO:0000256" key="1">
    <source>
        <dbReference type="SAM" id="MobiDB-lite"/>
    </source>
</evidence>
<feature type="region of interest" description="Disordered" evidence="1">
    <location>
        <begin position="1"/>
        <end position="32"/>
    </location>
</feature>
<dbReference type="EMBL" id="JBJUIK010000013">
    <property type="protein sequence ID" value="KAL3506645.1"/>
    <property type="molecule type" value="Genomic_DNA"/>
</dbReference>
<proteinExistence type="predicted"/>
<dbReference type="Proteomes" id="UP001630127">
    <property type="component" value="Unassembled WGS sequence"/>
</dbReference>
<sequence length="471" mass="52679">MAAAAAATKSSSDQLQHPQRPPLSESNPDMENIPSMAQSAFKLDYPRLDNLTLLEINSSMENIASMAQGALDRNSIPHLDKKCSIKQKDIEKSLHRKHLLVCFMVSDSPDLPMSYSIWSVPIEGLLTNYWASSTNLRLLYSWANKHECYRRSFFKMGSRLYFFGGQMRDDVSRCFSCSSVDLSKEVFYLDLSNPTPERDLYRFVLKYPLKGMQSSKSEPIAVEIGGKLYVLAGPPYSDPMPNPSFEVYDPCANTWSALKPPPLLVESSQYFHGWTADPLAYVVIGKKLCISSQRASFAYDTVRGRWEGCKLFDGLYGRHALRTLWGGNVFGNADEIRCGSPFAFQKGAIIYDGDILICAGTPPFLAVAYHLYFGKAVKKQGLVLENNAPNKSCDYLVHLGGGFFCCMYQMDSKNKVEGKSKFSLVTFKISKLSGALKSDPKSNFLYGEVVSRSNHKIHVGRPFVPIFSFTV</sequence>
<protein>
    <submittedName>
        <fullName evidence="2">Uncharacterized protein</fullName>
    </submittedName>
</protein>
<dbReference type="AlphaFoldDB" id="A0ABD2YGY3"/>
<reference evidence="2 3" key="1">
    <citation type="submission" date="2024-11" db="EMBL/GenBank/DDBJ databases">
        <title>A near-complete genome assembly of Cinchona calisaya.</title>
        <authorList>
            <person name="Lian D.C."/>
            <person name="Zhao X.W."/>
            <person name="Wei L."/>
        </authorList>
    </citation>
    <scope>NUCLEOTIDE SEQUENCE [LARGE SCALE GENOMIC DNA]</scope>
    <source>
        <tissue evidence="2">Nenye</tissue>
    </source>
</reference>
<keyword evidence="3" id="KW-1185">Reference proteome</keyword>
<dbReference type="Gene3D" id="2.120.10.80">
    <property type="entry name" value="Kelch-type beta propeller"/>
    <property type="match status" value="1"/>
</dbReference>
<dbReference type="SUPFAM" id="SSF117281">
    <property type="entry name" value="Kelch motif"/>
    <property type="match status" value="1"/>
</dbReference>
<accession>A0ABD2YGY3</accession>
<evidence type="ECO:0000313" key="3">
    <source>
        <dbReference type="Proteomes" id="UP001630127"/>
    </source>
</evidence>
<dbReference type="Pfam" id="PF07893">
    <property type="entry name" value="DUF1668"/>
    <property type="match status" value="1"/>
</dbReference>
<name>A0ABD2YGY3_9GENT</name>